<gene>
    <name evidence="2" type="ORF">BacF7301_25570</name>
</gene>
<dbReference type="EMBL" id="CP050831">
    <property type="protein sequence ID" value="QIU97318.1"/>
    <property type="molecule type" value="Genomic_DNA"/>
</dbReference>
<sequence length="325" mass="36452">MKRKNVKLLVAFSWAMMGGMALTACSGNDRDYESPDVYSPYVTKVLDFCPAPGQFTNSIPVWKEGDTQEAMNQKALHAIGNNKKGMVSLGSFGGYIVVGFDHTIENVSGQRDFRVLGNAFYANDNPNPNPPGKGGSAEPGIVMVAYDENKNGKPDDDEWYELAGSEYYKPTTKKKYEITYYKPDENTPDKEYIRWTDNYTGSGYIERISYHADALYYPQWTESETLTFKGTLLPDNGVNEGEKYSEGNPYWVLYAYEWGYADNVLNTEEGSTFDIDWAVDSDGNKVDLPGVDFVKIYTGVRQTCGWFGDTSTEVCGVEDLHLLNK</sequence>
<dbReference type="KEGG" id="bfc:BacF7301_25570"/>
<dbReference type="AlphaFoldDB" id="A0A6H0KXX9"/>
<evidence type="ECO:0000313" key="3">
    <source>
        <dbReference type="Proteomes" id="UP000501780"/>
    </source>
</evidence>
<accession>A0A6H0KXX9</accession>
<keyword evidence="3" id="KW-1185">Reference proteome</keyword>
<proteinExistence type="predicted"/>
<evidence type="ECO:0000313" key="2">
    <source>
        <dbReference type="EMBL" id="QIU97318.1"/>
    </source>
</evidence>
<feature type="chain" id="PRO_5026166001" evidence="1">
    <location>
        <begin position="24"/>
        <end position="325"/>
    </location>
</feature>
<feature type="signal peptide" evidence="1">
    <location>
        <begin position="1"/>
        <end position="23"/>
    </location>
</feature>
<dbReference type="Proteomes" id="UP000501780">
    <property type="component" value="Chromosome"/>
</dbReference>
<evidence type="ECO:0000256" key="1">
    <source>
        <dbReference type="SAM" id="SignalP"/>
    </source>
</evidence>
<keyword evidence="1" id="KW-0732">Signal</keyword>
<organism evidence="2 3">
    <name type="scientific">Bacteroides faecium</name>
    <dbReference type="NCBI Taxonomy" id="2715212"/>
    <lineage>
        <taxon>Bacteria</taxon>
        <taxon>Pseudomonadati</taxon>
        <taxon>Bacteroidota</taxon>
        <taxon>Bacteroidia</taxon>
        <taxon>Bacteroidales</taxon>
        <taxon>Bacteroidaceae</taxon>
        <taxon>Bacteroides</taxon>
    </lineage>
</organism>
<name>A0A6H0KXX9_9BACE</name>
<dbReference type="PROSITE" id="PS51257">
    <property type="entry name" value="PROKAR_LIPOPROTEIN"/>
    <property type="match status" value="1"/>
</dbReference>
<reference evidence="2 3" key="1">
    <citation type="submission" date="2020-03" db="EMBL/GenBank/DDBJ databases">
        <title>Genomic analysis of Bacteroides faecium CBA7301.</title>
        <authorList>
            <person name="Kim J."/>
            <person name="Roh S.W."/>
        </authorList>
    </citation>
    <scope>NUCLEOTIDE SEQUENCE [LARGE SCALE GENOMIC DNA]</scope>
    <source>
        <strain evidence="2 3">CBA7301</strain>
    </source>
</reference>
<protein>
    <submittedName>
        <fullName evidence="2">PKD domain-containing protein</fullName>
    </submittedName>
</protein>